<dbReference type="EMBL" id="VSSQ01000068">
    <property type="protein sequence ID" value="MPL72832.1"/>
    <property type="molecule type" value="Genomic_DNA"/>
</dbReference>
<reference evidence="8" key="1">
    <citation type="submission" date="2019-08" db="EMBL/GenBank/DDBJ databases">
        <authorList>
            <person name="Kucharzyk K."/>
            <person name="Murdoch R.W."/>
            <person name="Higgins S."/>
            <person name="Loffler F."/>
        </authorList>
    </citation>
    <scope>NUCLEOTIDE SEQUENCE</scope>
</reference>
<dbReference type="InterPro" id="IPR050077">
    <property type="entry name" value="LexA_repressor"/>
</dbReference>
<dbReference type="PANTHER" id="PTHR33516:SF2">
    <property type="entry name" value="LEXA REPRESSOR-RELATED"/>
    <property type="match status" value="1"/>
</dbReference>
<dbReference type="GO" id="GO:0006355">
    <property type="term" value="P:regulation of DNA-templated transcription"/>
    <property type="evidence" value="ECO:0007669"/>
    <property type="project" value="InterPro"/>
</dbReference>
<dbReference type="PANTHER" id="PTHR33516">
    <property type="entry name" value="LEXA REPRESSOR"/>
    <property type="match status" value="1"/>
</dbReference>
<dbReference type="InterPro" id="IPR006197">
    <property type="entry name" value="Peptidase_S24_LexA"/>
</dbReference>
<dbReference type="GO" id="GO:0003677">
    <property type="term" value="F:DNA binding"/>
    <property type="evidence" value="ECO:0007669"/>
    <property type="project" value="InterPro"/>
</dbReference>
<protein>
    <submittedName>
        <fullName evidence="8">Protein UmuD</fullName>
        <ecNumber evidence="8">3.4.21.-</ecNumber>
    </submittedName>
</protein>
<dbReference type="Gene3D" id="2.10.109.10">
    <property type="entry name" value="Umud Fragment, subunit A"/>
    <property type="match status" value="1"/>
</dbReference>
<gene>
    <name evidence="8" type="primary">umuD_2</name>
    <name evidence="8" type="ORF">SDC9_18625</name>
</gene>
<comment type="caution">
    <text evidence="8">The sequence shown here is derived from an EMBL/GenBank/DDBJ whole genome shotgun (WGS) entry which is preliminary data.</text>
</comment>
<dbReference type="NCBIfam" id="NF007621">
    <property type="entry name" value="PRK10276.1"/>
    <property type="match status" value="1"/>
</dbReference>
<evidence type="ECO:0000256" key="3">
    <source>
        <dbReference type="ARBA" id="ARBA00022801"/>
    </source>
</evidence>
<proteinExistence type="inferred from homology"/>
<evidence type="ECO:0000256" key="5">
    <source>
        <dbReference type="ARBA" id="ARBA00023204"/>
    </source>
</evidence>
<dbReference type="SUPFAM" id="SSF51306">
    <property type="entry name" value="LexA/Signal peptidase"/>
    <property type="match status" value="1"/>
</dbReference>
<accession>A0A644U343</accession>
<dbReference type="InterPro" id="IPR036286">
    <property type="entry name" value="LexA/Signal_pep-like_sf"/>
</dbReference>
<feature type="domain" description="Peptidase S24/S26A/S26B/S26C" evidence="7">
    <location>
        <begin position="34"/>
        <end position="144"/>
    </location>
</feature>
<keyword evidence="3 8" id="KW-0378">Hydrolase</keyword>
<organism evidence="8">
    <name type="scientific">bioreactor metagenome</name>
    <dbReference type="NCBI Taxonomy" id="1076179"/>
    <lineage>
        <taxon>unclassified sequences</taxon>
        <taxon>metagenomes</taxon>
        <taxon>ecological metagenomes</taxon>
    </lineage>
</organism>
<keyword evidence="2" id="KW-0227">DNA damage</keyword>
<evidence type="ECO:0000256" key="6">
    <source>
        <dbReference type="ARBA" id="ARBA00023236"/>
    </source>
</evidence>
<dbReference type="InterPro" id="IPR015927">
    <property type="entry name" value="Peptidase_S24_S26A/B/C"/>
</dbReference>
<evidence type="ECO:0000256" key="2">
    <source>
        <dbReference type="ARBA" id="ARBA00022763"/>
    </source>
</evidence>
<evidence type="ECO:0000256" key="1">
    <source>
        <dbReference type="ARBA" id="ARBA00007484"/>
    </source>
</evidence>
<evidence type="ECO:0000259" key="7">
    <source>
        <dbReference type="Pfam" id="PF00717"/>
    </source>
</evidence>
<comment type="similarity">
    <text evidence="1">Belongs to the peptidase S24 family.</text>
</comment>
<keyword evidence="4" id="KW-0068">Autocatalytic cleavage</keyword>
<evidence type="ECO:0000313" key="8">
    <source>
        <dbReference type="EMBL" id="MPL72832.1"/>
    </source>
</evidence>
<dbReference type="PRINTS" id="PR00726">
    <property type="entry name" value="LEXASERPTASE"/>
</dbReference>
<dbReference type="AlphaFoldDB" id="A0A644U343"/>
<keyword evidence="5" id="KW-0234">DNA repair</keyword>
<keyword evidence="6" id="KW-0742">SOS response</keyword>
<dbReference type="InterPro" id="IPR039418">
    <property type="entry name" value="LexA-like"/>
</dbReference>
<name>A0A644U343_9ZZZZ</name>
<dbReference type="Pfam" id="PF00717">
    <property type="entry name" value="Peptidase_S24"/>
    <property type="match status" value="1"/>
</dbReference>
<dbReference type="GO" id="GO:0016787">
    <property type="term" value="F:hydrolase activity"/>
    <property type="evidence" value="ECO:0007669"/>
    <property type="project" value="UniProtKB-KW"/>
</dbReference>
<dbReference type="GO" id="GO:0009432">
    <property type="term" value="P:SOS response"/>
    <property type="evidence" value="ECO:0007669"/>
    <property type="project" value="UniProtKB-KW"/>
</dbReference>
<sequence>MIFKYMEKDDKLRIDIISMKNETEVERPMFPFGLSAGFPSPAMDFEEIGIDLNKHIIKHPYSTFFGRVSGESMKDSGINDGDLLVIDKSIDFVENKIVVCFIDGEYTLKRFQKDKEGAWLLPSNDKYPPIRVTQDNEFIIWGVVTFVIKAF</sequence>
<dbReference type="GO" id="GO:0006281">
    <property type="term" value="P:DNA repair"/>
    <property type="evidence" value="ECO:0007669"/>
    <property type="project" value="UniProtKB-KW"/>
</dbReference>
<dbReference type="CDD" id="cd06529">
    <property type="entry name" value="S24_LexA-like"/>
    <property type="match status" value="1"/>
</dbReference>
<dbReference type="EC" id="3.4.21.-" evidence="8"/>
<evidence type="ECO:0000256" key="4">
    <source>
        <dbReference type="ARBA" id="ARBA00022813"/>
    </source>
</evidence>